<keyword evidence="1" id="KW-0732">Signal</keyword>
<reference evidence="4" key="2">
    <citation type="journal article" date="2011" name="Stand. Genomic Sci.">
        <title>Complete genome sequence of Weeksella virosa type strain (9751T).</title>
        <authorList>
            <person name="Lang E."/>
            <person name="Teshima H."/>
            <person name="Lucas S."/>
            <person name="Lapidus A."/>
            <person name="Hammon N."/>
            <person name="Deshpande S."/>
            <person name="Nolan M."/>
            <person name="Cheng J."/>
            <person name="Pitluck S."/>
            <person name="Liolios K."/>
            <person name="Pagani I."/>
            <person name="Mikhailova N."/>
            <person name="Ivanova N."/>
            <person name="Mavromatis K."/>
            <person name="Pati A."/>
            <person name="Tapia R."/>
            <person name="Han C."/>
            <person name="Goodwin L."/>
            <person name="Chen A."/>
            <person name="Palaniappan K."/>
            <person name="Land M."/>
            <person name="Hauser L."/>
            <person name="Chang Y."/>
            <person name="Jeffries C."/>
            <person name="Brambilla E."/>
            <person name="Kopitz M."/>
            <person name="Rohde M."/>
            <person name="Goker M."/>
            <person name="Tindall B."/>
            <person name="Detter J."/>
            <person name="Woyke T."/>
            <person name="Bristow J."/>
            <person name="Eisen J."/>
            <person name="Markowitz V."/>
            <person name="Hugenholtz P."/>
            <person name="Klenk H."/>
            <person name="Kyrpides N."/>
        </authorList>
    </citation>
    <scope>NUCLEOTIDE SEQUENCE [LARGE SCALE GENOMIC DNA]</scope>
    <source>
        <strain evidence="4">ATCC 43766 / DSM 16922 / JCM 21250 / NBRC 16016 / NCTC 11634 / CL345/78</strain>
    </source>
</reference>
<dbReference type="InterPro" id="IPR026444">
    <property type="entry name" value="Secre_tail"/>
</dbReference>
<dbReference type="NCBIfam" id="TIGR04183">
    <property type="entry name" value="Por_Secre_tail"/>
    <property type="match status" value="1"/>
</dbReference>
<accession>F0NZK7</accession>
<reference evidence="3 4" key="1">
    <citation type="journal article" date="2011" name="Stand. Genomic Sci.">
        <title>Complete genome sequence of Weeksella virosa type strain (9751).</title>
        <authorList>
            <person name="Lang E."/>
            <person name="Teshima H."/>
            <person name="Lucas S."/>
            <person name="Lapidus A."/>
            <person name="Hammon N."/>
            <person name="Deshpande S."/>
            <person name="Nolan M."/>
            <person name="Cheng J.F."/>
            <person name="Pitluck S."/>
            <person name="Liolios K."/>
            <person name="Pagani I."/>
            <person name="Mikhailova N."/>
            <person name="Ivanova N."/>
            <person name="Mavromatis K."/>
            <person name="Pati A."/>
            <person name="Tapia R."/>
            <person name="Han C."/>
            <person name="Goodwin L."/>
            <person name="Chen A."/>
            <person name="Palaniappan K."/>
            <person name="Land M."/>
            <person name="Hauser L."/>
            <person name="Chang Y.J."/>
            <person name="Jeffries C.D."/>
            <person name="Brambilla E.M."/>
            <person name="Kopitz M."/>
            <person name="Rohde M."/>
            <person name="Goker M."/>
            <person name="Tindall B.J."/>
            <person name="Detter J.C."/>
            <person name="Woyke T."/>
            <person name="Bristow J."/>
            <person name="Eisen J.A."/>
            <person name="Markowitz V."/>
            <person name="Hugenholtz P."/>
            <person name="Klenk H.P."/>
            <person name="Kyrpides N.C."/>
        </authorList>
    </citation>
    <scope>NUCLEOTIDE SEQUENCE [LARGE SCALE GENOMIC DNA]</scope>
    <source>
        <strain evidence="4">ATCC 43766 / DSM 16922 / JCM 21250 / NBRC 16016 / NCTC 11634 / CL345/78</strain>
    </source>
</reference>
<organism evidence="3 4">
    <name type="scientific">Weeksella virosa (strain ATCC 43766 / DSM 16922 / JCM 21250 / CCUG 30538 / CDC 9751 / IAM 14551 / NBRC 16016 / NCTC 11634 / CL345/78)</name>
    <dbReference type="NCBI Taxonomy" id="865938"/>
    <lineage>
        <taxon>Bacteria</taxon>
        <taxon>Pseudomonadati</taxon>
        <taxon>Bacteroidota</taxon>
        <taxon>Flavobacteriia</taxon>
        <taxon>Flavobacteriales</taxon>
        <taxon>Weeksellaceae</taxon>
        <taxon>Weeksella</taxon>
    </lineage>
</organism>
<dbReference type="HOGENOM" id="CLU_936734_0_0_10"/>
<evidence type="ECO:0000313" key="4">
    <source>
        <dbReference type="Proteomes" id="UP000008641"/>
    </source>
</evidence>
<dbReference type="KEGG" id="wvi:Weevi_1657"/>
<gene>
    <name evidence="3" type="ordered locus">Weevi_1657</name>
</gene>
<dbReference type="AlphaFoldDB" id="F0NZK7"/>
<protein>
    <recommendedName>
        <fullName evidence="2">Secretion system C-terminal sorting domain-containing protein</fullName>
    </recommendedName>
</protein>
<dbReference type="Pfam" id="PF18962">
    <property type="entry name" value="Por_Secre_tail"/>
    <property type="match status" value="1"/>
</dbReference>
<evidence type="ECO:0000313" key="3">
    <source>
        <dbReference type="EMBL" id="ADX68354.1"/>
    </source>
</evidence>
<proteinExistence type="predicted"/>
<name>F0NZK7_WEEVC</name>
<dbReference type="EMBL" id="CP002455">
    <property type="protein sequence ID" value="ADX68354.1"/>
    <property type="molecule type" value="Genomic_DNA"/>
</dbReference>
<dbReference type="Proteomes" id="UP000008641">
    <property type="component" value="Chromosome"/>
</dbReference>
<dbReference type="STRING" id="865938.Weevi_1657"/>
<evidence type="ECO:0000256" key="1">
    <source>
        <dbReference type="ARBA" id="ARBA00022729"/>
    </source>
</evidence>
<sequence length="297" mass="33858">MLLCSFFGFSLAQNAIRLKKDYPDFTINQSLLSIENKESCGFEIPSNNFQDAFGSVSSTIIFADDFVVQSHSKLTVKNVSFNLILKQENTIHSIDLYFYTNNDGQPGELIKKFAEVPVFSSEIVGQYENNEVRKVSLEIPEDFVLEGKDKDEVYWFGIFANADTDVIYWESSYVSNSQYSAGMLMDDVFWISQAELWGLDYVEYVFSITGDCEFLSTTDLEKVDLAISPNPTSDFLTIQSKNIIDRIEIYNNLGQKVLSRELKNSSKKIDVNSLSKGNYIIQITTEGESLFRRFIKN</sequence>
<evidence type="ECO:0000259" key="2">
    <source>
        <dbReference type="Pfam" id="PF18962"/>
    </source>
</evidence>
<keyword evidence="4" id="KW-1185">Reference proteome</keyword>
<feature type="domain" description="Secretion system C-terminal sorting" evidence="2">
    <location>
        <begin position="227"/>
        <end position="295"/>
    </location>
</feature>